<sequence length="111" mass="12312">IPDGQEATVSNLAERLVLKHHSVVELIDRMETHGYVRRSRSREDRRSVLVSLLPRGAKVLDQVAQHRVGELRASGAALAKAIAALLKNNHALHGRKISMVRSRKGLAKRRG</sequence>
<comment type="caution">
    <text evidence="2">The sequence shown here is derived from an EMBL/GenBank/DDBJ whole genome shotgun (WGS) entry which is preliminary data.</text>
</comment>
<protein>
    <submittedName>
        <fullName evidence="2">MarR family transcriptional regulator</fullName>
    </submittedName>
</protein>
<dbReference type="PANTHER" id="PTHR33164:SF43">
    <property type="entry name" value="HTH-TYPE TRANSCRIPTIONAL REPRESSOR YETL"/>
    <property type="match status" value="1"/>
</dbReference>
<proteinExistence type="predicted"/>
<accession>A0A7V8NTG6</accession>
<dbReference type="Proteomes" id="UP000567293">
    <property type="component" value="Unassembled WGS sequence"/>
</dbReference>
<name>A0A7V8NTG6_9BACT</name>
<dbReference type="InterPro" id="IPR036388">
    <property type="entry name" value="WH-like_DNA-bd_sf"/>
</dbReference>
<dbReference type="SUPFAM" id="SSF46785">
    <property type="entry name" value="Winged helix' DNA-binding domain"/>
    <property type="match status" value="1"/>
</dbReference>
<organism evidence="2 3">
    <name type="scientific">Candidatus Acidiferrum panamense</name>
    <dbReference type="NCBI Taxonomy" id="2741543"/>
    <lineage>
        <taxon>Bacteria</taxon>
        <taxon>Pseudomonadati</taxon>
        <taxon>Acidobacteriota</taxon>
        <taxon>Terriglobia</taxon>
        <taxon>Candidatus Acidiferrales</taxon>
        <taxon>Candidatus Acidiferrum</taxon>
    </lineage>
</organism>
<dbReference type="InterPro" id="IPR036390">
    <property type="entry name" value="WH_DNA-bd_sf"/>
</dbReference>
<dbReference type="InterPro" id="IPR039422">
    <property type="entry name" value="MarR/SlyA-like"/>
</dbReference>
<evidence type="ECO:0000313" key="3">
    <source>
        <dbReference type="Proteomes" id="UP000567293"/>
    </source>
</evidence>
<dbReference type="GO" id="GO:0006950">
    <property type="term" value="P:response to stress"/>
    <property type="evidence" value="ECO:0007669"/>
    <property type="project" value="TreeGrafter"/>
</dbReference>
<gene>
    <name evidence="2" type="ORF">HRJ53_19020</name>
</gene>
<feature type="non-terminal residue" evidence="2">
    <location>
        <position position="1"/>
    </location>
</feature>
<dbReference type="Pfam" id="PF01047">
    <property type="entry name" value="MarR"/>
    <property type="match status" value="1"/>
</dbReference>
<evidence type="ECO:0000259" key="1">
    <source>
        <dbReference type="PROSITE" id="PS50995"/>
    </source>
</evidence>
<dbReference type="InterPro" id="IPR000835">
    <property type="entry name" value="HTH_MarR-typ"/>
</dbReference>
<dbReference type="GO" id="GO:0003700">
    <property type="term" value="F:DNA-binding transcription factor activity"/>
    <property type="evidence" value="ECO:0007669"/>
    <property type="project" value="InterPro"/>
</dbReference>
<dbReference type="EMBL" id="JACDQQ010001819">
    <property type="protein sequence ID" value="MBA0087081.1"/>
    <property type="molecule type" value="Genomic_DNA"/>
</dbReference>
<dbReference type="PANTHER" id="PTHR33164">
    <property type="entry name" value="TRANSCRIPTIONAL REGULATOR, MARR FAMILY"/>
    <property type="match status" value="1"/>
</dbReference>
<dbReference type="Gene3D" id="1.10.10.10">
    <property type="entry name" value="Winged helix-like DNA-binding domain superfamily/Winged helix DNA-binding domain"/>
    <property type="match status" value="1"/>
</dbReference>
<dbReference type="PRINTS" id="PR00598">
    <property type="entry name" value="HTHMARR"/>
</dbReference>
<reference evidence="2" key="1">
    <citation type="submission" date="2020-06" db="EMBL/GenBank/DDBJ databases">
        <title>Legume-microbial interactions unlock mineral nutrients during tropical forest succession.</title>
        <authorList>
            <person name="Epihov D.Z."/>
        </authorList>
    </citation>
    <scope>NUCLEOTIDE SEQUENCE [LARGE SCALE GENOMIC DNA]</scope>
    <source>
        <strain evidence="2">Pan2503</strain>
    </source>
</reference>
<feature type="domain" description="HTH marR-type" evidence="1">
    <location>
        <begin position="1"/>
        <end position="91"/>
    </location>
</feature>
<dbReference type="SMART" id="SM00347">
    <property type="entry name" value="HTH_MARR"/>
    <property type="match status" value="1"/>
</dbReference>
<evidence type="ECO:0000313" key="2">
    <source>
        <dbReference type="EMBL" id="MBA0087081.1"/>
    </source>
</evidence>
<dbReference type="PROSITE" id="PS50995">
    <property type="entry name" value="HTH_MARR_2"/>
    <property type="match status" value="1"/>
</dbReference>
<dbReference type="AlphaFoldDB" id="A0A7V8NTG6"/>
<keyword evidence="3" id="KW-1185">Reference proteome</keyword>